<dbReference type="Proteomes" id="UP000030136">
    <property type="component" value="Unassembled WGS sequence"/>
</dbReference>
<name>A0AB34PE22_9PORP</name>
<dbReference type="RefSeq" id="WP_036890339.1">
    <property type="nucleotide sequence ID" value="NZ_JQJC01000028.1"/>
</dbReference>
<dbReference type="AlphaFoldDB" id="A0AB34PE22"/>
<reference evidence="2 3" key="1">
    <citation type="submission" date="2014-08" db="EMBL/GenBank/DDBJ databases">
        <title>Porphyromonas crevioricanis strain:COT-253_OH1447 Genome sequencing.</title>
        <authorList>
            <person name="Wallis C."/>
            <person name="Deusch O."/>
            <person name="O'Flynn C."/>
            <person name="Davis I."/>
            <person name="Jospin G."/>
            <person name="Darling A.E."/>
            <person name="Coil D.A."/>
            <person name="Alexiev A."/>
            <person name="Horsfall A."/>
            <person name="Kirkwood N."/>
            <person name="Harris S."/>
            <person name="Eisen J.A."/>
        </authorList>
    </citation>
    <scope>NUCLEOTIDE SEQUENCE [LARGE SCALE GENOMIC DNA]</scope>
    <source>
        <strain evidence="3">COT-253 OH1447</strain>
    </source>
</reference>
<dbReference type="Pfam" id="PF12705">
    <property type="entry name" value="PDDEXK_1"/>
    <property type="match status" value="1"/>
</dbReference>
<organism evidence="2 3">
    <name type="scientific">Porphyromonas crevioricanis</name>
    <dbReference type="NCBI Taxonomy" id="393921"/>
    <lineage>
        <taxon>Bacteria</taxon>
        <taxon>Pseudomonadati</taxon>
        <taxon>Bacteroidota</taxon>
        <taxon>Bacteroidia</taxon>
        <taxon>Bacteroidales</taxon>
        <taxon>Porphyromonadaceae</taxon>
        <taxon>Porphyromonas</taxon>
    </lineage>
</organism>
<dbReference type="InterPro" id="IPR027417">
    <property type="entry name" value="P-loop_NTPase"/>
</dbReference>
<evidence type="ECO:0000313" key="2">
    <source>
        <dbReference type="EMBL" id="KGN93190.1"/>
    </source>
</evidence>
<dbReference type="SUPFAM" id="SSF52540">
    <property type="entry name" value="P-loop containing nucleoside triphosphate hydrolases"/>
    <property type="match status" value="1"/>
</dbReference>
<proteinExistence type="predicted"/>
<dbReference type="InterPro" id="IPR011604">
    <property type="entry name" value="PDDEXK-like_dom_sf"/>
</dbReference>
<protein>
    <recommendedName>
        <fullName evidence="1">PD-(D/E)XK endonuclease-like domain-containing protein</fullName>
    </recommendedName>
</protein>
<sequence>MEQEKSLLRFIAQEVLLEHDIKDLYKLSFIFPSRRAGVFFLRELSLLVEDRPFFAPRIETVDSFISQQSAFQATDSLSLLFELYLAYSELLQDQAQSFADFAYWGQMILKDFDDIDRSLIDAEEIFSNVADLKELGADHSYLSSTQVDAIRSFWKDFEPYDKDSEKHGRSEFLSFYRSLAPLYRLFRQRLQERGQAYKGMIYREVSELEDFAIRLSNSSQYYICGLFYLSPSEMRIFRRMQKSGKLTFFWDQSGEVAQDMGQEAYEILRINKEKLGGMVYRGNPKRKPHITVLSVPSFNAQAKALPQLLEIAGINPQEEPDAVIVPMEERLLTPLFAAVPESFDRLNVTMGYPLSLTSASTCLMLWCDLQAYLYQSGVNSSRETIWPYDKLVNLLSNPLIINEPSIKDSGIAKKIGESRLYYIGSDFIPSDIPFLNLLLHPVSSTGDFLERAIALLDHSLSSLLFSREEDAGMHKAESIEAEYLITLKRIVINLQNLCLRIGDTIDLHTAIDLLSGQIRETTFSFEGEPLVGLQVMGQLETRCLAFDKQIILGATDNNLPGSSIASTLIPYTIRRGYGLPHGNVEQATFSYHFFRLIATAKEVLLVYDSRSAGGKAAGEESRYIKQLSYIYDYPIRRINLDIPGDLPTTRPIVVEKDSRVQSLLSEYFSSTAEQCQSEGRLPALSPSRISQYLLCPLSFYFEVVEQIRLHDEPNKTIEPNDFGSILHLSMERIYDHLTSDRMKSPDPQLHPIKASAIEYLLDKRNTDTSVMHFVEEAHAEYYNTQVSKLRGMSVVTVDLISQYVRSILQHDIQLIEQAAEKQLYYIGSEKKVTGQVPIELKGDWEGGVGKTVHIRIKGTIDRLDMIDGTIRVVDYKSGPVELTAKADDLYYTVDPKKGYEQKAIDQTLFYSELLTQNPSLFPGLVDYPIWPTLYHVQSIGKKEKDEKADGILRIRQCSSAELKDKKIKAQAELLPINNYVQQVAVKYRPALCRCLEEIFDADSPFVQRTEADFICAYCPFNSICGR</sequence>
<dbReference type="EMBL" id="JQJC01000028">
    <property type="protein sequence ID" value="KGN93190.1"/>
    <property type="molecule type" value="Genomic_DNA"/>
</dbReference>
<evidence type="ECO:0000313" key="3">
    <source>
        <dbReference type="Proteomes" id="UP000030136"/>
    </source>
</evidence>
<evidence type="ECO:0000259" key="1">
    <source>
        <dbReference type="Pfam" id="PF12705"/>
    </source>
</evidence>
<feature type="domain" description="PD-(D/E)XK endonuclease-like" evidence="1">
    <location>
        <begin position="684"/>
        <end position="1024"/>
    </location>
</feature>
<comment type="caution">
    <text evidence="2">The sequence shown here is derived from an EMBL/GenBank/DDBJ whole genome shotgun (WGS) entry which is preliminary data.</text>
</comment>
<dbReference type="InterPro" id="IPR038726">
    <property type="entry name" value="PDDEXK_AddAB-type"/>
</dbReference>
<gene>
    <name evidence="2" type="ORF">HQ38_09320</name>
</gene>
<accession>A0AB34PE22</accession>
<dbReference type="Gene3D" id="3.90.320.10">
    <property type="match status" value="1"/>
</dbReference>